<sequence length="109" mass="12153">MDDRTRLRELQARLASSIGGGDNLPVFLNILFKQVTLEKKIEAALVDDGGKGSLRKGMPSAASFSIREELLLRSGRLTQHLEQIERNGTRASVPYRRIGRAVENHDLLL</sequence>
<organism evidence="1 2">
    <name type="scientific">Sesamum angolense</name>
    <dbReference type="NCBI Taxonomy" id="2727404"/>
    <lineage>
        <taxon>Eukaryota</taxon>
        <taxon>Viridiplantae</taxon>
        <taxon>Streptophyta</taxon>
        <taxon>Embryophyta</taxon>
        <taxon>Tracheophyta</taxon>
        <taxon>Spermatophyta</taxon>
        <taxon>Magnoliopsida</taxon>
        <taxon>eudicotyledons</taxon>
        <taxon>Gunneridae</taxon>
        <taxon>Pentapetalae</taxon>
        <taxon>asterids</taxon>
        <taxon>lamiids</taxon>
        <taxon>Lamiales</taxon>
        <taxon>Pedaliaceae</taxon>
        <taxon>Sesamum</taxon>
    </lineage>
</organism>
<gene>
    <name evidence="1" type="ORF">Sango_2927500</name>
</gene>
<evidence type="ECO:0000313" key="1">
    <source>
        <dbReference type="EMBL" id="KAK4381870.1"/>
    </source>
</evidence>
<accession>A0AAE1T4V8</accession>
<dbReference type="Proteomes" id="UP001289374">
    <property type="component" value="Unassembled WGS sequence"/>
</dbReference>
<dbReference type="EMBL" id="JACGWL010000797">
    <property type="protein sequence ID" value="KAK4381870.1"/>
    <property type="molecule type" value="Genomic_DNA"/>
</dbReference>
<name>A0AAE1T4V8_9LAMI</name>
<keyword evidence="2" id="KW-1185">Reference proteome</keyword>
<dbReference type="AlphaFoldDB" id="A0AAE1T4V8"/>
<protein>
    <submittedName>
        <fullName evidence="1">Uncharacterized protein</fullName>
    </submittedName>
</protein>
<proteinExistence type="predicted"/>
<reference evidence="1" key="1">
    <citation type="submission" date="2020-06" db="EMBL/GenBank/DDBJ databases">
        <authorList>
            <person name="Li T."/>
            <person name="Hu X."/>
            <person name="Zhang T."/>
            <person name="Song X."/>
            <person name="Zhang H."/>
            <person name="Dai N."/>
            <person name="Sheng W."/>
            <person name="Hou X."/>
            <person name="Wei L."/>
        </authorList>
    </citation>
    <scope>NUCLEOTIDE SEQUENCE</scope>
    <source>
        <strain evidence="1">K16</strain>
        <tissue evidence="1">Leaf</tissue>
    </source>
</reference>
<evidence type="ECO:0000313" key="2">
    <source>
        <dbReference type="Proteomes" id="UP001289374"/>
    </source>
</evidence>
<comment type="caution">
    <text evidence="1">The sequence shown here is derived from an EMBL/GenBank/DDBJ whole genome shotgun (WGS) entry which is preliminary data.</text>
</comment>
<reference evidence="1" key="2">
    <citation type="journal article" date="2024" name="Plant">
        <title>Genomic evolution and insights into agronomic trait innovations of Sesamum species.</title>
        <authorList>
            <person name="Miao H."/>
            <person name="Wang L."/>
            <person name="Qu L."/>
            <person name="Liu H."/>
            <person name="Sun Y."/>
            <person name="Le M."/>
            <person name="Wang Q."/>
            <person name="Wei S."/>
            <person name="Zheng Y."/>
            <person name="Lin W."/>
            <person name="Duan Y."/>
            <person name="Cao H."/>
            <person name="Xiong S."/>
            <person name="Wang X."/>
            <person name="Wei L."/>
            <person name="Li C."/>
            <person name="Ma Q."/>
            <person name="Ju M."/>
            <person name="Zhao R."/>
            <person name="Li G."/>
            <person name="Mu C."/>
            <person name="Tian Q."/>
            <person name="Mei H."/>
            <person name="Zhang T."/>
            <person name="Gao T."/>
            <person name="Zhang H."/>
        </authorList>
    </citation>
    <scope>NUCLEOTIDE SEQUENCE</scope>
    <source>
        <strain evidence="1">K16</strain>
    </source>
</reference>